<sequence>MSDIRAFFKGDGSMFKHRKQKAREHQIKGKHSGWCTITCIRPNVRKLSKMRG</sequence>
<organism evidence="1 2">
    <name type="scientific">Dreissena polymorpha</name>
    <name type="common">Zebra mussel</name>
    <name type="synonym">Mytilus polymorpha</name>
    <dbReference type="NCBI Taxonomy" id="45954"/>
    <lineage>
        <taxon>Eukaryota</taxon>
        <taxon>Metazoa</taxon>
        <taxon>Spiralia</taxon>
        <taxon>Lophotrochozoa</taxon>
        <taxon>Mollusca</taxon>
        <taxon>Bivalvia</taxon>
        <taxon>Autobranchia</taxon>
        <taxon>Heteroconchia</taxon>
        <taxon>Euheterodonta</taxon>
        <taxon>Imparidentia</taxon>
        <taxon>Neoheterodontei</taxon>
        <taxon>Myida</taxon>
        <taxon>Dreissenoidea</taxon>
        <taxon>Dreissenidae</taxon>
        <taxon>Dreissena</taxon>
    </lineage>
</organism>
<dbReference type="Proteomes" id="UP000828390">
    <property type="component" value="Unassembled WGS sequence"/>
</dbReference>
<reference evidence="1" key="1">
    <citation type="journal article" date="2019" name="bioRxiv">
        <title>The Genome of the Zebra Mussel, Dreissena polymorpha: A Resource for Invasive Species Research.</title>
        <authorList>
            <person name="McCartney M.A."/>
            <person name="Auch B."/>
            <person name="Kono T."/>
            <person name="Mallez S."/>
            <person name="Zhang Y."/>
            <person name="Obille A."/>
            <person name="Becker A."/>
            <person name="Abrahante J.E."/>
            <person name="Garbe J."/>
            <person name="Badalamenti J.P."/>
            <person name="Herman A."/>
            <person name="Mangelson H."/>
            <person name="Liachko I."/>
            <person name="Sullivan S."/>
            <person name="Sone E.D."/>
            <person name="Koren S."/>
            <person name="Silverstein K.A.T."/>
            <person name="Beckman K.B."/>
            <person name="Gohl D.M."/>
        </authorList>
    </citation>
    <scope>NUCLEOTIDE SEQUENCE</scope>
    <source>
        <strain evidence="1">Duluth1</strain>
        <tissue evidence="1">Whole animal</tissue>
    </source>
</reference>
<reference evidence="1" key="2">
    <citation type="submission" date="2020-11" db="EMBL/GenBank/DDBJ databases">
        <authorList>
            <person name="McCartney M.A."/>
            <person name="Auch B."/>
            <person name="Kono T."/>
            <person name="Mallez S."/>
            <person name="Becker A."/>
            <person name="Gohl D.M."/>
            <person name="Silverstein K.A.T."/>
            <person name="Koren S."/>
            <person name="Bechman K.B."/>
            <person name="Herman A."/>
            <person name="Abrahante J.E."/>
            <person name="Garbe J."/>
        </authorList>
    </citation>
    <scope>NUCLEOTIDE SEQUENCE</scope>
    <source>
        <strain evidence="1">Duluth1</strain>
        <tissue evidence="1">Whole animal</tissue>
    </source>
</reference>
<proteinExistence type="predicted"/>
<dbReference type="AlphaFoldDB" id="A0A9D4CIV2"/>
<evidence type="ECO:0000313" key="1">
    <source>
        <dbReference type="EMBL" id="KAH3725288.1"/>
    </source>
</evidence>
<gene>
    <name evidence="1" type="ORF">DPMN_051122</name>
</gene>
<accession>A0A9D4CIV2</accession>
<evidence type="ECO:0000313" key="2">
    <source>
        <dbReference type="Proteomes" id="UP000828390"/>
    </source>
</evidence>
<name>A0A9D4CIV2_DREPO</name>
<protein>
    <submittedName>
        <fullName evidence="1">Uncharacterized protein</fullName>
    </submittedName>
</protein>
<dbReference type="EMBL" id="JAIWYP010000012">
    <property type="protein sequence ID" value="KAH3725288.1"/>
    <property type="molecule type" value="Genomic_DNA"/>
</dbReference>
<comment type="caution">
    <text evidence="1">The sequence shown here is derived from an EMBL/GenBank/DDBJ whole genome shotgun (WGS) entry which is preliminary data.</text>
</comment>
<keyword evidence="2" id="KW-1185">Reference proteome</keyword>